<comment type="cofactor">
    <cofactor evidence="5">
        <name>Mn(2+)</name>
        <dbReference type="ChEBI" id="CHEBI:29035"/>
    </cofactor>
    <text evidence="5">Binds 2 manganese ions per subunit.</text>
</comment>
<evidence type="ECO:0000256" key="1">
    <source>
        <dbReference type="ARBA" id="ARBA00009227"/>
    </source>
</evidence>
<dbReference type="GO" id="GO:0047971">
    <property type="term" value="F:guanidinobutyrase activity"/>
    <property type="evidence" value="ECO:0007669"/>
    <property type="project" value="UniProtKB-ARBA"/>
</dbReference>
<dbReference type="PROSITE" id="PS51409">
    <property type="entry name" value="ARGINASE_2"/>
    <property type="match status" value="1"/>
</dbReference>
<feature type="binding site" evidence="5">
    <location>
        <position position="272"/>
    </location>
    <ligand>
        <name>Mn(2+)</name>
        <dbReference type="ChEBI" id="CHEBI:29035"/>
        <label>1</label>
    </ligand>
</feature>
<keyword evidence="2 5" id="KW-0479">Metal-binding</keyword>
<dbReference type="Proteomes" id="UP001249851">
    <property type="component" value="Unassembled WGS sequence"/>
</dbReference>
<dbReference type="NCBIfam" id="TIGR01230">
    <property type="entry name" value="agmatinase"/>
    <property type="match status" value="1"/>
</dbReference>
<dbReference type="CDD" id="cd11592">
    <property type="entry name" value="Agmatinase_PAH"/>
    <property type="match status" value="1"/>
</dbReference>
<sequence>MQRNLVRCFVRSKAPLLNGSVKQVRHIAFSTRLRKDFNFPTPPDDMPRSGGISSMMRLPIQRNAQGLDVCFVGIPMDSGASNRSGTRLGPRQIRAESCLLRPYNTATGAAPFESLMVADIGDIPINTYSLAKTVDIIHKHIGAIAELGCKPLVLGGDHTITYPILQGIKDKHGPVGLVHVDAHSDTNDLMFGERVTHGTPFRRAVEEGLLDCKRVVQIGLRGPGYTENDYDWPEKQGFKLVMAHECWHKSLEPLMAEVRQQMGNGPVYISFDIDGLDPAFAPGTGTPEIGGLTVMQGLEIVRGCRGMNIVGGDLVEVSPPYDTTGTTALTGANLLFEMLCVLPGVHYSS</sequence>
<dbReference type="SUPFAM" id="SSF52768">
    <property type="entry name" value="Arginase/deacetylase"/>
    <property type="match status" value="1"/>
</dbReference>
<name>A0AAD9QHN8_ACRCE</name>
<dbReference type="PROSITE" id="PS01053">
    <property type="entry name" value="ARGINASE_1"/>
    <property type="match status" value="1"/>
</dbReference>
<protein>
    <submittedName>
        <fullName evidence="7">Guanidinobutyrase</fullName>
    </submittedName>
</protein>
<dbReference type="InterPro" id="IPR005925">
    <property type="entry name" value="Agmatinase-rel"/>
</dbReference>
<evidence type="ECO:0000256" key="5">
    <source>
        <dbReference type="PIRSR" id="PIRSR036979-1"/>
    </source>
</evidence>
<dbReference type="PANTHER" id="PTHR11358:SF26">
    <property type="entry name" value="GUANIDINO ACID HYDROLASE, MITOCHONDRIAL"/>
    <property type="match status" value="1"/>
</dbReference>
<feature type="binding site" evidence="5">
    <location>
        <position position="185"/>
    </location>
    <ligand>
        <name>Mn(2+)</name>
        <dbReference type="ChEBI" id="CHEBI:29035"/>
        <label>1</label>
    </ligand>
</feature>
<dbReference type="InterPro" id="IPR023696">
    <property type="entry name" value="Ureohydrolase_dom_sf"/>
</dbReference>
<dbReference type="Pfam" id="PF00491">
    <property type="entry name" value="Arginase"/>
    <property type="match status" value="1"/>
</dbReference>
<dbReference type="GO" id="GO:0046872">
    <property type="term" value="F:metal ion binding"/>
    <property type="evidence" value="ECO:0007669"/>
    <property type="project" value="UniProtKB-KW"/>
</dbReference>
<reference evidence="7" key="1">
    <citation type="journal article" date="2023" name="G3 (Bethesda)">
        <title>Whole genome assembly and annotation of the endangered Caribbean coral Acropora cervicornis.</title>
        <authorList>
            <person name="Selwyn J.D."/>
            <person name="Vollmer S.V."/>
        </authorList>
    </citation>
    <scope>NUCLEOTIDE SEQUENCE</scope>
    <source>
        <strain evidence="7">K2</strain>
    </source>
</reference>
<reference evidence="7" key="2">
    <citation type="journal article" date="2023" name="Science">
        <title>Genomic signatures of disease resistance in endangered staghorn corals.</title>
        <authorList>
            <person name="Vollmer S.V."/>
            <person name="Selwyn J.D."/>
            <person name="Despard B.A."/>
            <person name="Roesel C.L."/>
        </authorList>
    </citation>
    <scope>NUCLEOTIDE SEQUENCE</scope>
    <source>
        <strain evidence="7">K2</strain>
    </source>
</reference>
<organism evidence="7 8">
    <name type="scientific">Acropora cervicornis</name>
    <name type="common">Staghorn coral</name>
    <dbReference type="NCBI Taxonomy" id="6130"/>
    <lineage>
        <taxon>Eukaryota</taxon>
        <taxon>Metazoa</taxon>
        <taxon>Cnidaria</taxon>
        <taxon>Anthozoa</taxon>
        <taxon>Hexacorallia</taxon>
        <taxon>Scleractinia</taxon>
        <taxon>Astrocoeniina</taxon>
        <taxon>Acroporidae</taxon>
        <taxon>Acropora</taxon>
    </lineage>
</organism>
<dbReference type="InterPro" id="IPR006035">
    <property type="entry name" value="Ureohydrolase"/>
</dbReference>
<dbReference type="GO" id="GO:0008783">
    <property type="term" value="F:agmatinase activity"/>
    <property type="evidence" value="ECO:0007669"/>
    <property type="project" value="TreeGrafter"/>
</dbReference>
<dbReference type="InterPro" id="IPR020855">
    <property type="entry name" value="Ureohydrolase_Mn_BS"/>
</dbReference>
<evidence type="ECO:0000313" key="8">
    <source>
        <dbReference type="Proteomes" id="UP001249851"/>
    </source>
</evidence>
<evidence type="ECO:0000256" key="2">
    <source>
        <dbReference type="ARBA" id="ARBA00022723"/>
    </source>
</evidence>
<gene>
    <name evidence="7" type="ORF">P5673_015498</name>
</gene>
<dbReference type="AlphaFoldDB" id="A0AAD9QHN8"/>
<evidence type="ECO:0000256" key="6">
    <source>
        <dbReference type="RuleBase" id="RU003684"/>
    </source>
</evidence>
<feature type="binding site" evidence="5">
    <location>
        <position position="181"/>
    </location>
    <ligand>
        <name>Mn(2+)</name>
        <dbReference type="ChEBI" id="CHEBI:29035"/>
        <label>1</label>
    </ligand>
</feature>
<feature type="binding site" evidence="5">
    <location>
        <position position="158"/>
    </location>
    <ligand>
        <name>Mn(2+)</name>
        <dbReference type="ChEBI" id="CHEBI:29035"/>
        <label>1</label>
    </ligand>
</feature>
<keyword evidence="8" id="KW-1185">Reference proteome</keyword>
<dbReference type="Gene3D" id="3.40.800.10">
    <property type="entry name" value="Ureohydrolase domain"/>
    <property type="match status" value="1"/>
</dbReference>
<dbReference type="PANTHER" id="PTHR11358">
    <property type="entry name" value="ARGINASE/AGMATINASE"/>
    <property type="match status" value="1"/>
</dbReference>
<dbReference type="PRINTS" id="PR00116">
    <property type="entry name" value="ARGINASE"/>
</dbReference>
<dbReference type="PIRSF" id="PIRSF036979">
    <property type="entry name" value="Arginase"/>
    <property type="match status" value="1"/>
</dbReference>
<feature type="binding site" evidence="5">
    <location>
        <position position="183"/>
    </location>
    <ligand>
        <name>Mn(2+)</name>
        <dbReference type="ChEBI" id="CHEBI:29035"/>
        <label>1</label>
    </ligand>
</feature>
<comment type="caution">
    <text evidence="7">The sequence shown here is derived from an EMBL/GenBank/DDBJ whole genome shotgun (WGS) entry which is preliminary data.</text>
</comment>
<comment type="similarity">
    <text evidence="1">Belongs to the arginase family. Agmatinase subfamily.</text>
</comment>
<evidence type="ECO:0000313" key="7">
    <source>
        <dbReference type="EMBL" id="KAK2561523.1"/>
    </source>
</evidence>
<keyword evidence="3 6" id="KW-0378">Hydrolase</keyword>
<proteinExistence type="inferred from homology"/>
<dbReference type="EMBL" id="JARQWQ010000032">
    <property type="protein sequence ID" value="KAK2561523.1"/>
    <property type="molecule type" value="Genomic_DNA"/>
</dbReference>
<dbReference type="FunFam" id="3.40.800.10:FF:000002">
    <property type="entry name" value="Agmatinase"/>
    <property type="match status" value="1"/>
</dbReference>
<evidence type="ECO:0000256" key="4">
    <source>
        <dbReference type="ARBA" id="ARBA00023211"/>
    </source>
</evidence>
<evidence type="ECO:0000256" key="3">
    <source>
        <dbReference type="ARBA" id="ARBA00022801"/>
    </source>
</evidence>
<dbReference type="GO" id="GO:0033389">
    <property type="term" value="P:putrescine biosynthetic process from arginine, via agmatine"/>
    <property type="evidence" value="ECO:0007669"/>
    <property type="project" value="TreeGrafter"/>
</dbReference>
<feature type="binding site" evidence="5">
    <location>
        <position position="274"/>
    </location>
    <ligand>
        <name>Mn(2+)</name>
        <dbReference type="ChEBI" id="CHEBI:29035"/>
        <label>1</label>
    </ligand>
</feature>
<keyword evidence="4 5" id="KW-0464">Manganese</keyword>
<accession>A0AAD9QHN8</accession>